<dbReference type="AlphaFoldDB" id="A0A2Z4JLF0"/>
<dbReference type="RefSeq" id="WP_112203420.1">
    <property type="nucleotide sequence ID" value="NZ_CBCSBS010000001.1"/>
</dbReference>
<evidence type="ECO:0008006" key="7">
    <source>
        <dbReference type="Google" id="ProtNLM"/>
    </source>
</evidence>
<organism evidence="1 5">
    <name type="scientific">Polynucleobacter paneuropaeus</name>
    <dbReference type="NCBI Taxonomy" id="2527775"/>
    <lineage>
        <taxon>Bacteria</taxon>
        <taxon>Pseudomonadati</taxon>
        <taxon>Pseudomonadota</taxon>
        <taxon>Betaproteobacteria</taxon>
        <taxon>Burkholderiales</taxon>
        <taxon>Burkholderiaceae</taxon>
        <taxon>Polynucleobacter</taxon>
    </lineage>
</organism>
<evidence type="ECO:0000313" key="4">
    <source>
        <dbReference type="EMBL" id="RAZ41947.1"/>
    </source>
</evidence>
<reference evidence="4 6" key="2">
    <citation type="submission" date="2018-06" db="EMBL/GenBank/DDBJ databases">
        <title>Genome of strain Polynucleobacter sp. FUKU-NW-11.</title>
        <authorList>
            <person name="Hahn M.W."/>
        </authorList>
    </citation>
    <scope>NUCLEOTIDE SEQUENCE [LARGE SCALE GENOMIC DNA]</scope>
    <source>
        <strain evidence="4">FUKU-NW-11</strain>
        <strain evidence="6">FUKU-NW11</strain>
    </source>
</reference>
<proteinExistence type="predicted"/>
<dbReference type="Proteomes" id="UP000251072">
    <property type="component" value="Unassembled WGS sequence"/>
</dbReference>
<dbReference type="Proteomes" id="UP000248592">
    <property type="component" value="Chromosome"/>
</dbReference>
<dbReference type="GeneID" id="66831859"/>
<gene>
    <name evidence="4" type="ORF">DP176_05040</name>
    <name evidence="3" type="ORF">G6693_02830</name>
    <name evidence="2" type="ORF">G6731_00585</name>
    <name evidence="1" type="ORF">Pas1_06470</name>
</gene>
<dbReference type="EMBL" id="CP030085">
    <property type="protein sequence ID" value="AWW50055.1"/>
    <property type="molecule type" value="Genomic_DNA"/>
</dbReference>
<dbReference type="PROSITE" id="PS51257">
    <property type="entry name" value="PROKAR_LIPOPROTEIN"/>
    <property type="match status" value="1"/>
</dbReference>
<evidence type="ECO:0000313" key="5">
    <source>
        <dbReference type="Proteomes" id="UP000248592"/>
    </source>
</evidence>
<dbReference type="Proteomes" id="UP000783102">
    <property type="component" value="Unassembled WGS sequence"/>
</dbReference>
<evidence type="ECO:0000313" key="2">
    <source>
        <dbReference type="EMBL" id="MBT8550457.1"/>
    </source>
</evidence>
<dbReference type="EMBL" id="JAANEY010000001">
    <property type="protein sequence ID" value="MBT8550457.1"/>
    <property type="molecule type" value="Genomic_DNA"/>
</dbReference>
<dbReference type="Proteomes" id="UP000762271">
    <property type="component" value="Unassembled WGS sequence"/>
</dbReference>
<protein>
    <recommendedName>
        <fullName evidence="7">Lipoprotein</fullName>
    </recommendedName>
</protein>
<reference evidence="5" key="1">
    <citation type="submission" date="2018-06" db="EMBL/GenBank/DDBJ databases">
        <title>Description of a new Polynucleobacter species.</title>
        <authorList>
            <person name="Hahn M.W."/>
        </authorList>
    </citation>
    <scope>NUCLEOTIDE SEQUENCE [LARGE SCALE GENOMIC DNA]</scope>
    <source>
        <strain evidence="5">MG-25-Pas1-D2</strain>
    </source>
</reference>
<reference evidence="1" key="3">
    <citation type="journal article" date="2019" name="Int. J. Syst. Evol. Microbiol.">
        <title>Polynucleobacter paneuropaeus sp. nov., characterized by six strains isolated from freshwater lakes located along a 3000 km north-south cross-section across Europe.</title>
        <authorList>
            <person name="Hoetzinger M."/>
            <person name="Schmidt J."/>
            <person name="Pitt A."/>
            <person name="Koll U."/>
            <person name="Lang E."/>
            <person name="Hahn M.W."/>
        </authorList>
    </citation>
    <scope>NUCLEOTIDE SEQUENCE</scope>
    <source>
        <strain evidence="1">MG-25-Pas1-D2</strain>
    </source>
</reference>
<evidence type="ECO:0000313" key="3">
    <source>
        <dbReference type="EMBL" id="MBT8590859.1"/>
    </source>
</evidence>
<dbReference type="OrthoDB" id="9129156at2"/>
<accession>A0A2Z4JLF0</accession>
<keyword evidence="6" id="KW-1185">Reference proteome</keyword>
<sequence>MKRLALCLALIGGLCACSHNNDPQIKADEAQAVYLDTVLAKNGNSNTQSYVGPTINTMDANNTDQTFGLQAQKTAQGTKNYQLMVLLVYPNNWRLYDSASLVNQDKVTFNVVSREAGACFNGRCLMREMMAISLTEDFLIKNAKTGFQVNIHAQRGGESVLFVPSPYIIGFMDAADKKGQ</sequence>
<evidence type="ECO:0000313" key="6">
    <source>
        <dbReference type="Proteomes" id="UP000251072"/>
    </source>
</evidence>
<dbReference type="EMBL" id="QMCH01000003">
    <property type="protein sequence ID" value="RAZ41947.1"/>
    <property type="molecule type" value="Genomic_DNA"/>
</dbReference>
<reference evidence="2" key="4">
    <citation type="journal article" date="2021" name="Genome Biol. Evol.">
        <title>Continental-Scale Gene Flow Prevents Allopatric Divergence of Pelagic Freshwater Bacteria.</title>
        <authorList>
            <person name="Hoetzinger M."/>
            <person name="Pitt A."/>
            <person name="Huemer A."/>
            <person name="Hahn M.W."/>
        </authorList>
    </citation>
    <scope>NUCLEOTIDE SEQUENCE</scope>
    <source>
        <strain evidence="3">AP-YLGG-20-G6</strain>
        <strain evidence="2">SM1-W8</strain>
    </source>
</reference>
<dbReference type="EMBL" id="JAANGI010000001">
    <property type="protein sequence ID" value="MBT8590859.1"/>
    <property type="molecule type" value="Genomic_DNA"/>
</dbReference>
<evidence type="ECO:0000313" key="1">
    <source>
        <dbReference type="EMBL" id="AWW50055.1"/>
    </source>
</evidence>
<name>A0A2Z4JLF0_9BURK</name>
<dbReference type="KEGG" id="poh:DPM16_02635"/>